<dbReference type="InterPro" id="IPR000600">
    <property type="entry name" value="ROK"/>
</dbReference>
<dbReference type="PANTHER" id="PTHR18964:SF149">
    <property type="entry name" value="BIFUNCTIONAL UDP-N-ACETYLGLUCOSAMINE 2-EPIMERASE_N-ACETYLMANNOSAMINE KINASE"/>
    <property type="match status" value="1"/>
</dbReference>
<comment type="similarity">
    <text evidence="1">Belongs to the ROK (NagC/XylR) family.</text>
</comment>
<protein>
    <submittedName>
        <fullName evidence="2">ROK family protein</fullName>
    </submittedName>
</protein>
<name>A0ABV5J331_9BACT</name>
<keyword evidence="3" id="KW-1185">Reference proteome</keyword>
<dbReference type="Proteomes" id="UP001589654">
    <property type="component" value="Unassembled WGS sequence"/>
</dbReference>
<dbReference type="EMBL" id="JBHMEW010000007">
    <property type="protein sequence ID" value="MFB9210404.1"/>
    <property type="molecule type" value="Genomic_DNA"/>
</dbReference>
<evidence type="ECO:0000313" key="3">
    <source>
        <dbReference type="Proteomes" id="UP001589654"/>
    </source>
</evidence>
<gene>
    <name evidence="2" type="ORF">ACFFUR_01175</name>
</gene>
<evidence type="ECO:0000313" key="2">
    <source>
        <dbReference type="EMBL" id="MFB9210404.1"/>
    </source>
</evidence>
<comment type="caution">
    <text evidence="2">The sequence shown here is derived from an EMBL/GenBank/DDBJ whole genome shotgun (WGS) entry which is preliminary data.</text>
</comment>
<dbReference type="RefSeq" id="WP_290246269.1">
    <property type="nucleotide sequence ID" value="NZ_JAUFQT010000001.1"/>
</dbReference>
<dbReference type="InterPro" id="IPR043129">
    <property type="entry name" value="ATPase_NBD"/>
</dbReference>
<organism evidence="2 3">
    <name type="scientific">Echinicola jeungdonensis</name>
    <dbReference type="NCBI Taxonomy" id="709343"/>
    <lineage>
        <taxon>Bacteria</taxon>
        <taxon>Pseudomonadati</taxon>
        <taxon>Bacteroidota</taxon>
        <taxon>Cytophagia</taxon>
        <taxon>Cytophagales</taxon>
        <taxon>Cyclobacteriaceae</taxon>
        <taxon>Echinicola</taxon>
    </lineage>
</organism>
<dbReference type="CDD" id="cd23763">
    <property type="entry name" value="ASKHA_ATPase_ROK"/>
    <property type="match status" value="1"/>
</dbReference>
<dbReference type="Pfam" id="PF00480">
    <property type="entry name" value="ROK"/>
    <property type="match status" value="2"/>
</dbReference>
<reference evidence="2 3" key="1">
    <citation type="submission" date="2024-09" db="EMBL/GenBank/DDBJ databases">
        <authorList>
            <person name="Sun Q."/>
            <person name="Mori K."/>
        </authorList>
    </citation>
    <scope>NUCLEOTIDE SEQUENCE [LARGE SCALE GENOMIC DNA]</scope>
    <source>
        <strain evidence="2 3">CECT 7682</strain>
    </source>
</reference>
<dbReference type="Gene3D" id="3.30.420.40">
    <property type="match status" value="3"/>
</dbReference>
<sequence length="287" mass="31210">MDEKKVIGVDIGGSHITAGVVNLATHSMEENTIVRKKVDSKGGKELILDAWTNCIREVQKKSDPNFQIGIAMPGPFDYAGGISWIIDQGKFKELYGVNVKSLLAKSLGISEGQIRFENDAACFLQGEVCCGVGIGVKKAIGLTLGTGLGSSRYSGGFAKDAALWSSPFRGKILEDYISTRWFTQNYKERTGKSIKGVKEIIEDNENQGVVKDLGREFGQSLAEFLEKIISKDHPEIILLGGNICKAAHIFLPFLEEKLNQKGISVPVKISELGEKAALMGAAHCWAF</sequence>
<dbReference type="SUPFAM" id="SSF53067">
    <property type="entry name" value="Actin-like ATPase domain"/>
    <property type="match status" value="1"/>
</dbReference>
<proteinExistence type="inferred from homology"/>
<accession>A0ABV5J331</accession>
<dbReference type="PANTHER" id="PTHR18964">
    <property type="entry name" value="ROK (REPRESSOR, ORF, KINASE) FAMILY"/>
    <property type="match status" value="1"/>
</dbReference>
<evidence type="ECO:0000256" key="1">
    <source>
        <dbReference type="ARBA" id="ARBA00006479"/>
    </source>
</evidence>